<dbReference type="Proteomes" id="UP000824048">
    <property type="component" value="Unassembled WGS sequence"/>
</dbReference>
<dbReference type="Pfam" id="PF10996">
    <property type="entry name" value="Beta-Casp"/>
    <property type="match status" value="1"/>
</dbReference>
<reference evidence="4" key="2">
    <citation type="submission" date="2021-04" db="EMBL/GenBank/DDBJ databases">
        <authorList>
            <person name="Gilroy R."/>
        </authorList>
    </citation>
    <scope>NUCLEOTIDE SEQUENCE</scope>
    <source>
        <strain evidence="4">ChiSxjej1B13-11774</strain>
    </source>
</reference>
<dbReference type="SMART" id="SM01027">
    <property type="entry name" value="Beta-Casp"/>
    <property type="match status" value="1"/>
</dbReference>
<sequence length="540" mass="59632">MKLTFLGADREVTGSCTQLEAAGHRLLVDCGMEQGRDIYENADLPYAPGTYEALLLTHAHIDHSGQIPYLYKNGYRGPIYSTDATMDLCGIMLRDSAHIQEQEAEWKNRKAQRSGAAMVEPDYTVEDAEKVMKQFVPCPYGAWQTLFEDEGGKIEVLFTDVGHLLGSASISVRVTEPEREPEIIVFSGDIGNTNQPLIKDPVTPAHADYLVMESTYGDRSHGPRPDYIGELTEVLQTTFDRGGNVVIPSFAVGRTQELLYFIRQIKAEGRIHGHDNFPVFVDSPLASKSTTIFRENFMECYDEEAIALVKSGENPLWFPGLCISETKEESMAINSDTTPKVILSASGMCDAGRIRHHLKYNLWRPECTVLFVGFQSPGTLGNALLGGAKEVKLFGDEIQVKAQIHRLSGLSGHADQDGLANWLHAFDEKPKFVFVNHGEDAVADHWACRLKEEGYEAEAPYNGSIWIVGDGRVACAEVGNTKKIVKTPGVASVRSSAAYDRLVNMGKRLMAVIQHNQGGANKDLAKFASQIASLCDKWDR</sequence>
<dbReference type="Gene3D" id="3.40.50.10890">
    <property type="match status" value="1"/>
</dbReference>
<gene>
    <name evidence="4" type="ORF">H9811_09050</name>
</gene>
<dbReference type="InterPro" id="IPR022712">
    <property type="entry name" value="Beta_Casp"/>
</dbReference>
<evidence type="ECO:0000259" key="3">
    <source>
        <dbReference type="SMART" id="SM01027"/>
    </source>
</evidence>
<dbReference type="SUPFAM" id="SSF56281">
    <property type="entry name" value="Metallo-hydrolase/oxidoreductase"/>
    <property type="match status" value="1"/>
</dbReference>
<evidence type="ECO:0000256" key="1">
    <source>
        <dbReference type="ARBA" id="ARBA00022801"/>
    </source>
</evidence>
<reference evidence="4" key="1">
    <citation type="journal article" date="2021" name="PeerJ">
        <title>Extensive microbial diversity within the chicken gut microbiome revealed by metagenomics and culture.</title>
        <authorList>
            <person name="Gilroy R."/>
            <person name="Ravi A."/>
            <person name="Getino M."/>
            <person name="Pursley I."/>
            <person name="Horton D.L."/>
            <person name="Alikhan N.F."/>
            <person name="Baker D."/>
            <person name="Gharbi K."/>
            <person name="Hall N."/>
            <person name="Watson M."/>
            <person name="Adriaenssens E.M."/>
            <person name="Foster-Nyarko E."/>
            <person name="Jarju S."/>
            <person name="Secka A."/>
            <person name="Antonio M."/>
            <person name="Oren A."/>
            <person name="Chaudhuri R.R."/>
            <person name="La Ragione R."/>
            <person name="Hildebrand F."/>
            <person name="Pallen M.J."/>
        </authorList>
    </citation>
    <scope>NUCLEOTIDE SEQUENCE</scope>
    <source>
        <strain evidence="4">ChiSxjej1B13-11774</strain>
    </source>
</reference>
<feature type="domain" description="Metallo-beta-lactamase" evidence="2">
    <location>
        <begin position="13"/>
        <end position="231"/>
    </location>
</feature>
<evidence type="ECO:0000313" key="5">
    <source>
        <dbReference type="Proteomes" id="UP000824048"/>
    </source>
</evidence>
<dbReference type="Pfam" id="PF00753">
    <property type="entry name" value="Lactamase_B"/>
    <property type="match status" value="1"/>
</dbReference>
<dbReference type="InterPro" id="IPR011108">
    <property type="entry name" value="RMMBL"/>
</dbReference>
<organism evidence="4 5">
    <name type="scientific">Candidatus Gemmiger excrementigallinarum</name>
    <dbReference type="NCBI Taxonomy" id="2838609"/>
    <lineage>
        <taxon>Bacteria</taxon>
        <taxon>Bacillati</taxon>
        <taxon>Bacillota</taxon>
        <taxon>Clostridia</taxon>
        <taxon>Eubacteriales</taxon>
        <taxon>Gemmiger</taxon>
    </lineage>
</organism>
<dbReference type="CDD" id="cd16295">
    <property type="entry name" value="TTHA0252-CPSF-like_MBL-fold"/>
    <property type="match status" value="1"/>
</dbReference>
<dbReference type="AlphaFoldDB" id="A0A9D2ES78"/>
<evidence type="ECO:0000313" key="4">
    <source>
        <dbReference type="EMBL" id="HIZ42693.1"/>
    </source>
</evidence>
<dbReference type="EMBL" id="DXBP01000053">
    <property type="protein sequence ID" value="HIZ42693.1"/>
    <property type="molecule type" value="Genomic_DNA"/>
</dbReference>
<dbReference type="GO" id="GO:0016787">
    <property type="term" value="F:hydrolase activity"/>
    <property type="evidence" value="ECO:0007669"/>
    <property type="project" value="UniProtKB-KW"/>
</dbReference>
<protein>
    <submittedName>
        <fullName evidence="4">MBL fold metallo-hydrolase</fullName>
    </submittedName>
</protein>
<dbReference type="Gene3D" id="3.60.15.10">
    <property type="entry name" value="Ribonuclease Z/Hydroxyacylglutathione hydrolase-like"/>
    <property type="match status" value="1"/>
</dbReference>
<dbReference type="InterPro" id="IPR036866">
    <property type="entry name" value="RibonucZ/Hydroxyglut_hydro"/>
</dbReference>
<proteinExistence type="predicted"/>
<name>A0A9D2ES78_9FIRM</name>
<keyword evidence="1" id="KW-0378">Hydrolase</keyword>
<evidence type="ECO:0000259" key="2">
    <source>
        <dbReference type="SMART" id="SM00849"/>
    </source>
</evidence>
<accession>A0A9D2ES78</accession>
<dbReference type="InterPro" id="IPR001279">
    <property type="entry name" value="Metallo-B-lactamas"/>
</dbReference>
<feature type="domain" description="Beta-Casp" evidence="3">
    <location>
        <begin position="255"/>
        <end position="384"/>
    </location>
</feature>
<dbReference type="InterPro" id="IPR050698">
    <property type="entry name" value="MBL"/>
</dbReference>
<dbReference type="PANTHER" id="PTHR11203:SF37">
    <property type="entry name" value="INTEGRATOR COMPLEX SUBUNIT 11"/>
    <property type="match status" value="1"/>
</dbReference>
<dbReference type="SMART" id="SM00849">
    <property type="entry name" value="Lactamase_B"/>
    <property type="match status" value="1"/>
</dbReference>
<dbReference type="Pfam" id="PF07521">
    <property type="entry name" value="RMMBL"/>
    <property type="match status" value="1"/>
</dbReference>
<comment type="caution">
    <text evidence="4">The sequence shown here is derived from an EMBL/GenBank/DDBJ whole genome shotgun (WGS) entry which is preliminary data.</text>
</comment>
<dbReference type="GO" id="GO:0004521">
    <property type="term" value="F:RNA endonuclease activity"/>
    <property type="evidence" value="ECO:0007669"/>
    <property type="project" value="TreeGrafter"/>
</dbReference>
<dbReference type="PANTHER" id="PTHR11203">
    <property type="entry name" value="CLEAVAGE AND POLYADENYLATION SPECIFICITY FACTOR FAMILY MEMBER"/>
    <property type="match status" value="1"/>
</dbReference>